<evidence type="ECO:0000256" key="1">
    <source>
        <dbReference type="SAM" id="Phobius"/>
    </source>
</evidence>
<dbReference type="EMBL" id="JBHTAT010000005">
    <property type="protein sequence ID" value="MFC7257271.1"/>
    <property type="molecule type" value="Genomic_DNA"/>
</dbReference>
<evidence type="ECO:0000313" key="2">
    <source>
        <dbReference type="EMBL" id="MFC7257271.1"/>
    </source>
</evidence>
<feature type="transmembrane region" description="Helical" evidence="1">
    <location>
        <begin position="236"/>
        <end position="261"/>
    </location>
</feature>
<feature type="transmembrane region" description="Helical" evidence="1">
    <location>
        <begin position="110"/>
        <end position="131"/>
    </location>
</feature>
<sequence length="328" mass="36689">MDKIPLEEVLEKDLATAVDFEITLAALLSAILLISPGVSDVLQFPTIAVALLLLVLTLLRQMAIISQLSRTELILDKTSPPLVIATTYAVLYTTLWIGSVASNTLPIQPLTIALLISTLTPPILIALYEFFYRDFMLTVSIIMYNRYVDLDDSKFKNRVARRLGSWLGRSELSVDEQPPEIDRIRDVGESSLDDVNLGTRVGTRLGVAIALVLFIGLLLLPAAVVVYYVSAPVLHLIKLVILALGLAVSTNFVIVLVRFLFARFGRDDFDMSNWRYFRYSLIIYILFVPRLLSEQGHSVNTDLVTGLAILFVFGPIALRMWQYKRQEG</sequence>
<dbReference type="Proteomes" id="UP001596434">
    <property type="component" value="Unassembled WGS sequence"/>
</dbReference>
<protein>
    <submittedName>
        <fullName evidence="2">Uncharacterized protein</fullName>
    </submittedName>
</protein>
<organism evidence="2 3">
    <name type="scientific">Haloplanus litoreus</name>
    <dbReference type="NCBI Taxonomy" id="767515"/>
    <lineage>
        <taxon>Archaea</taxon>
        <taxon>Methanobacteriati</taxon>
        <taxon>Methanobacteriota</taxon>
        <taxon>Stenosarchaea group</taxon>
        <taxon>Halobacteria</taxon>
        <taxon>Halobacteriales</taxon>
        <taxon>Haloferacaceae</taxon>
        <taxon>Haloplanus</taxon>
    </lineage>
</organism>
<keyword evidence="1" id="KW-0812">Transmembrane</keyword>
<feature type="transmembrane region" description="Helical" evidence="1">
    <location>
        <begin position="273"/>
        <end position="291"/>
    </location>
</feature>
<feature type="transmembrane region" description="Helical" evidence="1">
    <location>
        <begin position="205"/>
        <end position="230"/>
    </location>
</feature>
<proteinExistence type="predicted"/>
<dbReference type="AlphaFoldDB" id="A0ABD6A482"/>
<evidence type="ECO:0000313" key="3">
    <source>
        <dbReference type="Proteomes" id="UP001596434"/>
    </source>
</evidence>
<feature type="transmembrane region" description="Helical" evidence="1">
    <location>
        <begin position="41"/>
        <end position="59"/>
    </location>
</feature>
<dbReference type="GeneID" id="96955574"/>
<gene>
    <name evidence="2" type="ORF">ACFQKE_18630</name>
</gene>
<reference evidence="2 3" key="1">
    <citation type="journal article" date="2019" name="Int. J. Syst. Evol. Microbiol.">
        <title>The Global Catalogue of Microorganisms (GCM) 10K type strain sequencing project: providing services to taxonomists for standard genome sequencing and annotation.</title>
        <authorList>
            <consortium name="The Broad Institute Genomics Platform"/>
            <consortium name="The Broad Institute Genome Sequencing Center for Infectious Disease"/>
            <person name="Wu L."/>
            <person name="Ma J."/>
        </authorList>
    </citation>
    <scope>NUCLEOTIDE SEQUENCE [LARGE SCALE GENOMIC DNA]</scope>
    <source>
        <strain evidence="2 3">GX21</strain>
    </source>
</reference>
<feature type="transmembrane region" description="Helical" evidence="1">
    <location>
        <begin position="303"/>
        <end position="321"/>
    </location>
</feature>
<keyword evidence="1" id="KW-1133">Transmembrane helix</keyword>
<keyword evidence="3" id="KW-1185">Reference proteome</keyword>
<accession>A0ABD6A482</accession>
<name>A0ABD6A482_9EURY</name>
<keyword evidence="1" id="KW-0472">Membrane</keyword>
<comment type="caution">
    <text evidence="2">The sequence shown here is derived from an EMBL/GenBank/DDBJ whole genome shotgun (WGS) entry which is preliminary data.</text>
</comment>
<feature type="transmembrane region" description="Helical" evidence="1">
    <location>
        <begin position="80"/>
        <end position="98"/>
    </location>
</feature>
<dbReference type="RefSeq" id="WP_340696160.1">
    <property type="nucleotide sequence ID" value="NZ_JBHTAT010000005.1"/>
</dbReference>